<evidence type="ECO:0000256" key="1">
    <source>
        <dbReference type="ARBA" id="ARBA00004496"/>
    </source>
</evidence>
<keyword evidence="5" id="KW-0963">Cytoplasm</keyword>
<feature type="compositionally biased region" description="Basic and acidic residues" evidence="16">
    <location>
        <begin position="443"/>
        <end position="465"/>
    </location>
</feature>
<feature type="domain" description="Tr-type G" evidence="18">
    <location>
        <begin position="742"/>
        <end position="957"/>
    </location>
</feature>
<dbReference type="InterPro" id="IPR036925">
    <property type="entry name" value="TIF_IF2_dom3_sf"/>
</dbReference>
<evidence type="ECO:0000256" key="9">
    <source>
        <dbReference type="ARBA" id="ARBA00022741"/>
    </source>
</evidence>
<protein>
    <recommendedName>
        <fullName evidence="4">Eukaryotic translation initiation factor 5B</fullName>
        <ecNumber evidence="3">3.6.5.3</ecNumber>
    </recommendedName>
    <alternativeName>
        <fullName evidence="14">Translation initiation factor IF-2</fullName>
    </alternativeName>
</protein>
<feature type="region of interest" description="Disordered" evidence="16">
    <location>
        <begin position="1"/>
        <end position="249"/>
    </location>
</feature>
<evidence type="ECO:0000256" key="15">
    <source>
        <dbReference type="PROSITE-ProRule" id="PRU00209"/>
    </source>
</evidence>
<keyword evidence="6" id="KW-0396">Initiation factor</keyword>
<keyword evidence="10" id="KW-0378">Hydrolase</keyword>
<dbReference type="InterPro" id="IPR023115">
    <property type="entry name" value="TIF_IF2_dom3"/>
</dbReference>
<feature type="compositionally biased region" description="Basic residues" evidence="16">
    <location>
        <begin position="493"/>
        <end position="504"/>
    </location>
</feature>
<dbReference type="Gene3D" id="3.40.50.300">
    <property type="entry name" value="P-loop containing nucleotide triphosphate hydrolases"/>
    <property type="match status" value="1"/>
</dbReference>
<evidence type="ECO:0000256" key="2">
    <source>
        <dbReference type="ARBA" id="ARBA00007733"/>
    </source>
</evidence>
<feature type="compositionally biased region" description="Basic and acidic residues" evidence="16">
    <location>
        <begin position="590"/>
        <end position="601"/>
    </location>
</feature>
<dbReference type="FunFam" id="3.40.50.10050:FF:000002">
    <property type="entry name" value="Eukaryotic translation initiation factor 5B"/>
    <property type="match status" value="1"/>
</dbReference>
<dbReference type="GO" id="GO:0003924">
    <property type="term" value="F:GTPase activity"/>
    <property type="evidence" value="ECO:0007669"/>
    <property type="project" value="InterPro"/>
</dbReference>
<dbReference type="InterPro" id="IPR009000">
    <property type="entry name" value="Transl_B-barrel_sf"/>
</dbReference>
<dbReference type="InterPro" id="IPR029459">
    <property type="entry name" value="EFTU-type"/>
</dbReference>
<feature type="compositionally biased region" description="Basic and acidic residues" evidence="16">
    <location>
        <begin position="372"/>
        <end position="382"/>
    </location>
</feature>
<feature type="compositionally biased region" description="Basic and acidic residues" evidence="16">
    <location>
        <begin position="229"/>
        <end position="238"/>
    </location>
</feature>
<dbReference type="CDD" id="cd01887">
    <property type="entry name" value="IF2_eIF5B"/>
    <property type="match status" value="1"/>
</dbReference>
<dbReference type="EMBL" id="HBFQ01033034">
    <property type="protein sequence ID" value="CAD8848856.1"/>
    <property type="molecule type" value="Transcribed_RNA"/>
</dbReference>
<dbReference type="SUPFAM" id="SSF52156">
    <property type="entry name" value="Initiation factor IF2/eIF5b, domain 3"/>
    <property type="match status" value="1"/>
</dbReference>
<accession>A0A7S1F7R5</accession>
<dbReference type="FunFam" id="2.40.30.10:FF:000013">
    <property type="entry name" value="eukaryotic translation initiation factor 5B"/>
    <property type="match status" value="1"/>
</dbReference>
<dbReference type="PROSITE" id="PS50886">
    <property type="entry name" value="TRBD"/>
    <property type="match status" value="1"/>
</dbReference>
<feature type="region of interest" description="Disordered" evidence="16">
    <location>
        <begin position="590"/>
        <end position="616"/>
    </location>
</feature>
<dbReference type="PROSITE" id="PS51722">
    <property type="entry name" value="G_TR_2"/>
    <property type="match status" value="1"/>
</dbReference>
<dbReference type="NCBIfam" id="NF003078">
    <property type="entry name" value="PRK04004.1"/>
    <property type="match status" value="1"/>
</dbReference>
<feature type="region of interest" description="Disordered" evidence="16">
    <location>
        <begin position="683"/>
        <end position="705"/>
    </location>
</feature>
<keyword evidence="12" id="KW-0648">Protein biosynthesis</keyword>
<comment type="subcellular location">
    <subcellularLocation>
        <location evidence="1">Cytoplasm</location>
    </subcellularLocation>
</comment>
<evidence type="ECO:0000256" key="14">
    <source>
        <dbReference type="ARBA" id="ARBA00032478"/>
    </source>
</evidence>
<name>A0A7S1F7R5_NOCSC</name>
<feature type="compositionally biased region" description="Low complexity" evidence="16">
    <location>
        <begin position="468"/>
        <end position="484"/>
    </location>
</feature>
<dbReference type="Pfam" id="PF00009">
    <property type="entry name" value="GTP_EFTU"/>
    <property type="match status" value="1"/>
</dbReference>
<reference evidence="19" key="1">
    <citation type="submission" date="2021-01" db="EMBL/GenBank/DDBJ databases">
        <authorList>
            <person name="Corre E."/>
            <person name="Pelletier E."/>
            <person name="Niang G."/>
            <person name="Scheremetjew M."/>
            <person name="Finn R."/>
            <person name="Kale V."/>
            <person name="Holt S."/>
            <person name="Cochrane G."/>
            <person name="Meng A."/>
            <person name="Brown T."/>
            <person name="Cohen L."/>
        </authorList>
    </citation>
    <scope>NUCLEOTIDE SEQUENCE</scope>
</reference>
<proteinExistence type="inferred from homology"/>
<comment type="similarity">
    <text evidence="2">Belongs to the TRAFAC class translation factor GTPase superfamily. Classic translation factor GTPase family. IF-2 subfamily.</text>
</comment>
<dbReference type="InterPro" id="IPR000795">
    <property type="entry name" value="T_Tr_GTP-bd_dom"/>
</dbReference>
<dbReference type="InterPro" id="IPR033714">
    <property type="entry name" value="tRNA_bind_bactPheRS"/>
</dbReference>
<dbReference type="SUPFAM" id="SSF50447">
    <property type="entry name" value="Translation proteins"/>
    <property type="match status" value="1"/>
</dbReference>
<organism evidence="19">
    <name type="scientific">Noctiluca scintillans</name>
    <name type="common">Sea sparkle</name>
    <name type="synonym">Red tide dinoflagellate</name>
    <dbReference type="NCBI Taxonomy" id="2966"/>
    <lineage>
        <taxon>Eukaryota</taxon>
        <taxon>Sar</taxon>
        <taxon>Alveolata</taxon>
        <taxon>Dinophyceae</taxon>
        <taxon>Noctilucales</taxon>
        <taxon>Noctilucaceae</taxon>
        <taxon>Noctiluca</taxon>
    </lineage>
</organism>
<evidence type="ECO:0000259" key="17">
    <source>
        <dbReference type="PROSITE" id="PS50886"/>
    </source>
</evidence>
<dbReference type="FunFam" id="2.40.30.10:FF:000026">
    <property type="entry name" value="Eukaryotic translation initiation factor 5B"/>
    <property type="match status" value="1"/>
</dbReference>
<evidence type="ECO:0000256" key="11">
    <source>
        <dbReference type="ARBA" id="ARBA00022884"/>
    </source>
</evidence>
<dbReference type="PRINTS" id="PR00315">
    <property type="entry name" value="ELONGATNFCT"/>
</dbReference>
<feature type="region of interest" description="Disordered" evidence="16">
    <location>
        <begin position="718"/>
        <end position="739"/>
    </location>
</feature>
<evidence type="ECO:0000256" key="12">
    <source>
        <dbReference type="ARBA" id="ARBA00022917"/>
    </source>
</evidence>
<evidence type="ECO:0000256" key="13">
    <source>
        <dbReference type="ARBA" id="ARBA00023134"/>
    </source>
</evidence>
<keyword evidence="9" id="KW-0547">Nucleotide-binding</keyword>
<evidence type="ECO:0000256" key="5">
    <source>
        <dbReference type="ARBA" id="ARBA00022490"/>
    </source>
</evidence>
<dbReference type="PANTHER" id="PTHR43381">
    <property type="entry name" value="TRANSLATION INITIATION FACTOR IF-2-RELATED"/>
    <property type="match status" value="1"/>
</dbReference>
<dbReference type="CDD" id="cd03703">
    <property type="entry name" value="aeIF5B_II"/>
    <property type="match status" value="1"/>
</dbReference>
<evidence type="ECO:0000259" key="18">
    <source>
        <dbReference type="PROSITE" id="PS51722"/>
    </source>
</evidence>
<feature type="compositionally biased region" description="Basic and acidic residues" evidence="16">
    <location>
        <begin position="549"/>
        <end position="560"/>
    </location>
</feature>
<keyword evidence="11 15" id="KW-0694">RNA-binding</keyword>
<dbReference type="NCBIfam" id="TIGR00231">
    <property type="entry name" value="small_GTP"/>
    <property type="match status" value="1"/>
</dbReference>
<dbReference type="Gene3D" id="2.40.50.140">
    <property type="entry name" value="Nucleic acid-binding proteins"/>
    <property type="match status" value="1"/>
</dbReference>
<dbReference type="PANTHER" id="PTHR43381:SF4">
    <property type="entry name" value="EUKARYOTIC TRANSLATION INITIATION FACTOR 5B"/>
    <property type="match status" value="1"/>
</dbReference>
<dbReference type="SUPFAM" id="SSF52540">
    <property type="entry name" value="P-loop containing nucleoside triphosphate hydrolases"/>
    <property type="match status" value="1"/>
</dbReference>
<feature type="compositionally biased region" description="Acidic residues" evidence="16">
    <location>
        <begin position="722"/>
        <end position="737"/>
    </location>
</feature>
<feature type="region of interest" description="Disordered" evidence="16">
    <location>
        <begin position="372"/>
        <end position="560"/>
    </location>
</feature>
<dbReference type="Pfam" id="PF01588">
    <property type="entry name" value="tRNA_bind"/>
    <property type="match status" value="1"/>
</dbReference>
<dbReference type="InterPro" id="IPR012340">
    <property type="entry name" value="NA-bd_OB-fold"/>
</dbReference>
<dbReference type="InterPro" id="IPR027417">
    <property type="entry name" value="P-loop_NTPase"/>
</dbReference>
<dbReference type="GO" id="GO:0003743">
    <property type="term" value="F:translation initiation factor activity"/>
    <property type="evidence" value="ECO:0007669"/>
    <property type="project" value="UniProtKB-KW"/>
</dbReference>
<dbReference type="GO" id="GO:0000049">
    <property type="term" value="F:tRNA binding"/>
    <property type="evidence" value="ECO:0007669"/>
    <property type="project" value="UniProtKB-UniRule"/>
</dbReference>
<feature type="compositionally biased region" description="Basic and acidic residues" evidence="16">
    <location>
        <begin position="111"/>
        <end position="125"/>
    </location>
</feature>
<dbReference type="Gene3D" id="2.40.30.10">
    <property type="entry name" value="Translation factors"/>
    <property type="match status" value="2"/>
</dbReference>
<dbReference type="Gene3D" id="3.40.50.10050">
    <property type="entry name" value="Translation initiation factor IF- 2, domain 3"/>
    <property type="match status" value="1"/>
</dbReference>
<dbReference type="GO" id="GO:0046872">
    <property type="term" value="F:metal ion binding"/>
    <property type="evidence" value="ECO:0007669"/>
    <property type="project" value="UniProtKB-KW"/>
</dbReference>
<keyword evidence="13" id="KW-0342">GTP-binding</keyword>
<dbReference type="SUPFAM" id="SSF50249">
    <property type="entry name" value="Nucleic acid-binding proteins"/>
    <property type="match status" value="1"/>
</dbReference>
<dbReference type="FunFam" id="3.40.50.300:FF:000112">
    <property type="entry name" value="Eukaryotic translation initiation factor 5B"/>
    <property type="match status" value="1"/>
</dbReference>
<keyword evidence="8" id="KW-0479">Metal-binding</keyword>
<evidence type="ECO:0000256" key="10">
    <source>
        <dbReference type="ARBA" id="ARBA00022801"/>
    </source>
</evidence>
<dbReference type="Pfam" id="PF11987">
    <property type="entry name" value="IF-2"/>
    <property type="match status" value="1"/>
</dbReference>
<dbReference type="InterPro" id="IPR015760">
    <property type="entry name" value="TIF_IF2"/>
</dbReference>
<evidence type="ECO:0000313" key="19">
    <source>
        <dbReference type="EMBL" id="CAD8848856.1"/>
    </source>
</evidence>
<evidence type="ECO:0000256" key="16">
    <source>
        <dbReference type="SAM" id="MobiDB-lite"/>
    </source>
</evidence>
<dbReference type="EC" id="3.6.5.3" evidence="3"/>
<dbReference type="InterPro" id="IPR005225">
    <property type="entry name" value="Small_GTP-bd"/>
</dbReference>
<dbReference type="GO" id="GO:0005525">
    <property type="term" value="F:GTP binding"/>
    <property type="evidence" value="ECO:0007669"/>
    <property type="project" value="UniProtKB-KW"/>
</dbReference>
<evidence type="ECO:0000256" key="4">
    <source>
        <dbReference type="ARBA" id="ARBA00013824"/>
    </source>
</evidence>
<feature type="compositionally biased region" description="Basic residues" evidence="16">
    <location>
        <begin position="417"/>
        <end position="426"/>
    </location>
</feature>
<evidence type="ECO:0000256" key="8">
    <source>
        <dbReference type="ARBA" id="ARBA00022723"/>
    </source>
</evidence>
<sequence length="1332" mass="145772">MPTAKKNLKEKKPVVESEEDSSDPSPPKVEKKKPKAQKKDSSDSESDAPKAVVKKKMKKPQADSDSEDSDAAAKAPVKAKKKKAKADSSDDEDSDAPKVEVKKRLTKKKAAKDASDSESDAPKKVVDKKKKKTKADSSDSDSDAPKKVDAKRKNKKPAVDSSDSESDAPKKVVDTKKKKTKADSSDSDSDAPPKKVDVKKKKTKKKVADSSDSESDAPKKVVDKKKKKNKEEVPDFGKKKSGKKDKPKALPLVGEVLDMSPIPKKDKLQLCTVSVGDQTVSLVTNAPNVKVGKKFVVALPGVTTADGIEVIPRKVGGVESAGMFCGPGQLGWETDELNADHAVMAADGTKPGSPAPALEEVLAVQAAIREEERKAKEKDTKGKKGKKKAKEDDDGFDALISEFKVEETPQETAGAKAGKKDKKKAGKAAAKLEDDADFESALQEDKAAPKEEAKSTQDVVAKVEETPVEALVAPAVPVANAPVDAELDAKTLANRRKKEKKKARTAGGDGLWGDDDSKPTEEAPPDAAVAPAPAPAPAPGPAAKAGAKGKKESAVVKAARERLEAERAFEEERRIFEAEQRRVIAEQERIEREKEDAEAAERKKKRDARLAKIEKQKEDGTYLTKKAKEQAKRAAELREMFGVAGDKKDEEEDGVDKKAQMLESMKQKKKKKQVQQVEVTVEEGAKETKTQEQGPTTQEGAAVEDDVEDEWEILAEAKKEEAEEEEEEEGSDSDGSDDFLGYRSPIVCIMGHVDTGKTKLLDKIRGTNVQDGEAGGITQQIGATFFPDLALAEQTSKVKKDFDIEVPGLLIIDTPGHESFANLRNRGSSLCDIAILVIDIMHRLQPQTVESLELLKKRRCPFVIALNKVDRMHCWEKREYAAIQPTLALQQDMVTGEFYKRWAEIKLELAERGLNTDLYWENDTPENVVSVIPTSALNGEGVPDLLYMLLHLSQTVMPDKLEVEEDLSCTVIEVKNIEGLGTTIDVILINGRLSEGDQIVIAGMGGAIVTTVRALLTPHPMKEIRVKAEYVHHQSINKSMGIKICAPGLDAAMAGSDLLVVGPDDDIEELKADVQEGFDSILLDYDKQTEGVYVKASTLGSLEALLSFLQDMKIPVFDMGIGEVHKKDVKKAMIMTEKKHPEYAVILAFDVKVSPEARKQGEADGVQIFTADIIYHLEERFRTYMAKVLESQKTDSRAEAVFPVVLKIDSNCIFRKKDPMIFGCDVLSGQLRVGTPLCLPDKDCLEIGRIGSIEINRKPVEKAKQGDKVCIKIEATTAQGHIAYGRHFDHSSQLVSLITRSSIDVLKERFKDEMAKSDWELVIGLKKVFNIT</sequence>
<dbReference type="Pfam" id="PF14578">
    <property type="entry name" value="GTP_EFTU_D4"/>
    <property type="match status" value="1"/>
</dbReference>
<dbReference type="CDD" id="cd02796">
    <property type="entry name" value="tRNA_bind_bactPheRS"/>
    <property type="match status" value="1"/>
</dbReference>
<evidence type="ECO:0000256" key="7">
    <source>
        <dbReference type="ARBA" id="ARBA00022555"/>
    </source>
</evidence>
<keyword evidence="7 15" id="KW-0820">tRNA-binding</keyword>
<evidence type="ECO:0000256" key="3">
    <source>
        <dbReference type="ARBA" id="ARBA00011986"/>
    </source>
</evidence>
<dbReference type="GO" id="GO:0005739">
    <property type="term" value="C:mitochondrion"/>
    <property type="evidence" value="ECO:0007669"/>
    <property type="project" value="TreeGrafter"/>
</dbReference>
<dbReference type="InterPro" id="IPR002547">
    <property type="entry name" value="tRNA-bd_dom"/>
</dbReference>
<feature type="domain" description="TRNA-binding" evidence="17">
    <location>
        <begin position="245"/>
        <end position="356"/>
    </location>
</feature>
<gene>
    <name evidence="19" type="ORF">NSCI0253_LOCUS23206</name>
</gene>
<evidence type="ECO:0000256" key="6">
    <source>
        <dbReference type="ARBA" id="ARBA00022540"/>
    </source>
</evidence>